<proteinExistence type="predicted"/>
<evidence type="ECO:0000313" key="2">
    <source>
        <dbReference type="Proteomes" id="UP000610373"/>
    </source>
</evidence>
<accession>A0A811TA48</accession>
<evidence type="ECO:0000313" key="1">
    <source>
        <dbReference type="EMBL" id="CAD6494316.1"/>
    </source>
</evidence>
<comment type="caution">
    <text evidence="1">The sequence shown here is derived from an EMBL/GenBank/DDBJ whole genome shotgun (WGS) entry which is preliminary data.</text>
</comment>
<protein>
    <submittedName>
        <fullName evidence="1">Uncharacterized protein</fullName>
    </submittedName>
</protein>
<dbReference type="EMBL" id="CAJHIO010000074">
    <property type="protein sequence ID" value="CAD6494316.1"/>
    <property type="molecule type" value="Genomic_DNA"/>
</dbReference>
<reference evidence="1" key="1">
    <citation type="submission" date="2020-10" db="EMBL/GenBank/DDBJ databases">
        <authorList>
            <person name="Hahn C.J."/>
            <person name="Laso-Perez R."/>
            <person name="Vulcano F."/>
            <person name="Vaziourakis K.-M."/>
            <person name="Stokke R."/>
            <person name="Steen I.H."/>
            <person name="Teske A."/>
            <person name="Boetius A."/>
            <person name="Liebeke M."/>
            <person name="Amann R."/>
            <person name="Knittel K."/>
        </authorList>
    </citation>
    <scope>NUCLEOTIDE SEQUENCE</scope>
    <source>
        <strain evidence="1">Gfbio:e3339647-f889-4370-9287-4fb5cb688e4c:AG392O15_GoMArc1</strain>
    </source>
</reference>
<organism evidence="1 2">
    <name type="scientific">Candidatus Argoarchaeum ethanivorans</name>
    <dbReference type="NCBI Taxonomy" id="2608793"/>
    <lineage>
        <taxon>Archaea</taxon>
        <taxon>Methanobacteriati</taxon>
        <taxon>Methanobacteriota</taxon>
        <taxon>Stenosarchaea group</taxon>
        <taxon>Methanomicrobia</taxon>
        <taxon>Methanosarcinales</taxon>
        <taxon>Methanosarcinales incertae sedis</taxon>
        <taxon>GOM Arc I cluster</taxon>
        <taxon>Candidatus Argoarchaeum</taxon>
    </lineage>
</organism>
<gene>
    <name evidence="1" type="ORF">CHKLHMKO_00694</name>
</gene>
<dbReference type="Proteomes" id="UP000610373">
    <property type="component" value="Unassembled WGS sequence"/>
</dbReference>
<sequence length="36" mass="4098">MIVSDTGPLAVLFKAKLLFILKEVDKEVLVPRTLNW</sequence>
<name>A0A811TA48_9EURY</name>
<dbReference type="AlphaFoldDB" id="A0A811TA48"/>